<organism evidence="1 2">
    <name type="scientific">Capsulimonas corticalis</name>
    <dbReference type="NCBI Taxonomy" id="2219043"/>
    <lineage>
        <taxon>Bacteria</taxon>
        <taxon>Bacillati</taxon>
        <taxon>Armatimonadota</taxon>
        <taxon>Armatimonadia</taxon>
        <taxon>Capsulimonadales</taxon>
        <taxon>Capsulimonadaceae</taxon>
        <taxon>Capsulimonas</taxon>
    </lineage>
</organism>
<dbReference type="Gene3D" id="3.40.30.10">
    <property type="entry name" value="Glutaredoxin"/>
    <property type="match status" value="1"/>
</dbReference>
<sequence length="177" mass="18629">MCVGFAALWSYDARPAHAQTPPARAPQAATATLLVFAHPKCPCTRATMTELAKLMARCGERLRATVVFVSPAGATTDWVEGDLWRDAAAIPGVAVRRDRGGAWARRLHAKVSGEAILYGADGRLLFTGGLTGSRGHEGDNDGEDAVAALVLTGTSPRSGSPVFGCALENESVLRKEQ</sequence>
<dbReference type="AlphaFoldDB" id="A0A402CUR1"/>
<dbReference type="SUPFAM" id="SSF52833">
    <property type="entry name" value="Thioredoxin-like"/>
    <property type="match status" value="1"/>
</dbReference>
<dbReference type="KEGG" id="ccot:CCAX7_11290"/>
<protein>
    <submittedName>
        <fullName evidence="1">Uncharacterized protein</fullName>
    </submittedName>
</protein>
<name>A0A402CUR1_9BACT</name>
<dbReference type="EMBL" id="AP025739">
    <property type="protein sequence ID" value="BDI29078.1"/>
    <property type="molecule type" value="Genomic_DNA"/>
</dbReference>
<proteinExistence type="predicted"/>
<reference evidence="1 2" key="1">
    <citation type="journal article" date="2019" name="Int. J. Syst. Evol. Microbiol.">
        <title>Capsulimonas corticalis gen. nov., sp. nov., an aerobic capsulated bacterium, of a novel bacterial order, Capsulimonadales ord. nov., of the class Armatimonadia of the phylum Armatimonadetes.</title>
        <authorList>
            <person name="Li J."/>
            <person name="Kudo C."/>
            <person name="Tonouchi A."/>
        </authorList>
    </citation>
    <scope>NUCLEOTIDE SEQUENCE [LARGE SCALE GENOMIC DNA]</scope>
    <source>
        <strain evidence="1 2">AX-7</strain>
    </source>
</reference>
<keyword evidence="2" id="KW-1185">Reference proteome</keyword>
<evidence type="ECO:0000313" key="2">
    <source>
        <dbReference type="Proteomes" id="UP000287394"/>
    </source>
</evidence>
<accession>A0A402CUR1</accession>
<gene>
    <name evidence="1" type="ORF">CCAX7_11290</name>
</gene>
<dbReference type="InterPro" id="IPR036249">
    <property type="entry name" value="Thioredoxin-like_sf"/>
</dbReference>
<evidence type="ECO:0000313" key="1">
    <source>
        <dbReference type="EMBL" id="BDI29078.1"/>
    </source>
</evidence>
<dbReference type="Proteomes" id="UP000287394">
    <property type="component" value="Chromosome"/>
</dbReference>